<sequence length="193" mass="20335">MSIHPRLSEPARAGSATVDSAGLPAMLPAGSGDRLVVCATGPDETGIPSVAVWWTDLSGEPKAGWLFPEERAENDADVAGRLLLAATYGRAAHRRADAGWALLDRLAERTGRHRPATASLDVDDLVAEVRHRTGQTPDLPATGGPGRCPVVTELLATCELIGWATRAWAAAPRSGPSPVSQWLSRKPVPARLS</sequence>
<evidence type="ECO:0000313" key="3">
    <source>
        <dbReference type="Proteomes" id="UP001597183"/>
    </source>
</evidence>
<dbReference type="EMBL" id="JBHTMK010000012">
    <property type="protein sequence ID" value="MFD1365529.1"/>
    <property type="molecule type" value="Genomic_DNA"/>
</dbReference>
<comment type="caution">
    <text evidence="2">The sequence shown here is derived from an EMBL/GenBank/DDBJ whole genome shotgun (WGS) entry which is preliminary data.</text>
</comment>
<dbReference type="Proteomes" id="UP001597183">
    <property type="component" value="Unassembled WGS sequence"/>
</dbReference>
<dbReference type="InterPro" id="IPR046190">
    <property type="entry name" value="DUF6218"/>
</dbReference>
<organism evidence="2 3">
    <name type="scientific">Actinoplanes sichuanensis</name>
    <dbReference type="NCBI Taxonomy" id="512349"/>
    <lineage>
        <taxon>Bacteria</taxon>
        <taxon>Bacillati</taxon>
        <taxon>Actinomycetota</taxon>
        <taxon>Actinomycetes</taxon>
        <taxon>Micromonosporales</taxon>
        <taxon>Micromonosporaceae</taxon>
        <taxon>Actinoplanes</taxon>
    </lineage>
</organism>
<accession>A0ABW4A465</accession>
<dbReference type="Pfam" id="PF19726">
    <property type="entry name" value="DUF6218"/>
    <property type="match status" value="1"/>
</dbReference>
<protein>
    <submittedName>
        <fullName evidence="2">DUF6218 family protein</fullName>
    </submittedName>
</protein>
<dbReference type="RefSeq" id="WP_317792937.1">
    <property type="nucleotide sequence ID" value="NZ_AP028461.1"/>
</dbReference>
<keyword evidence="3" id="KW-1185">Reference proteome</keyword>
<reference evidence="3" key="1">
    <citation type="journal article" date="2019" name="Int. J. Syst. Evol. Microbiol.">
        <title>The Global Catalogue of Microorganisms (GCM) 10K type strain sequencing project: providing services to taxonomists for standard genome sequencing and annotation.</title>
        <authorList>
            <consortium name="The Broad Institute Genomics Platform"/>
            <consortium name="The Broad Institute Genome Sequencing Center for Infectious Disease"/>
            <person name="Wu L."/>
            <person name="Ma J."/>
        </authorList>
    </citation>
    <scope>NUCLEOTIDE SEQUENCE [LARGE SCALE GENOMIC DNA]</scope>
    <source>
        <strain evidence="3">CCM 7526</strain>
    </source>
</reference>
<feature type="region of interest" description="Disordered" evidence="1">
    <location>
        <begin position="171"/>
        <end position="193"/>
    </location>
</feature>
<proteinExistence type="predicted"/>
<gene>
    <name evidence="2" type="ORF">ACFQ5G_09275</name>
</gene>
<evidence type="ECO:0000313" key="2">
    <source>
        <dbReference type="EMBL" id="MFD1365529.1"/>
    </source>
</evidence>
<name>A0ABW4A465_9ACTN</name>
<evidence type="ECO:0000256" key="1">
    <source>
        <dbReference type="SAM" id="MobiDB-lite"/>
    </source>
</evidence>